<keyword evidence="3" id="KW-1185">Reference proteome</keyword>
<gene>
    <name evidence="2" type="ORF">ULVI_02950</name>
</gene>
<dbReference type="OrthoDB" id="1143207at2"/>
<evidence type="ECO:0008006" key="4">
    <source>
        <dbReference type="Google" id="ProtNLM"/>
    </source>
</evidence>
<dbReference type="Proteomes" id="UP000077013">
    <property type="component" value="Unassembled WGS sequence"/>
</dbReference>
<dbReference type="AlphaFoldDB" id="A0A167IJI1"/>
<evidence type="ECO:0000256" key="1">
    <source>
        <dbReference type="SAM" id="SignalP"/>
    </source>
</evidence>
<dbReference type="STRING" id="1763537.ULVI_02950"/>
<evidence type="ECO:0000313" key="3">
    <source>
        <dbReference type="Proteomes" id="UP000077013"/>
    </source>
</evidence>
<sequence length="258" mass="29617">MKSIYFILLLVSQLCVAQTFEKGSEALLIADSFVGIDPYNNTYYTKDFVLHKEGPDGSFVFNDLQLGTITSVDIINPLKVVVFYEDTNTVVLLDNKLSEMERISFNNLPEFINVSTATNAGNNRLWIFNIDTQQLELYNYRDNRKTTVSQPFEGKLISQASNFNYCFTLTEFKFRTFNVYGSLLSEKDNNGFTKVVQHNETRIALKENQLYTITEDTITPIKLPVSENTIKDLQLTQDFLYIYDGKTLHTLSITQPKK</sequence>
<dbReference type="RefSeq" id="WP_068589619.1">
    <property type="nucleotide sequence ID" value="NZ_LRXL01000026.1"/>
</dbReference>
<reference evidence="2 3" key="1">
    <citation type="submission" date="2016-02" db="EMBL/GenBank/DDBJ databases">
        <title>Ulvibacter sp. LPB0005, isolated from Thais luteostoma.</title>
        <authorList>
            <person name="Shin S.-K."/>
            <person name="Yi H."/>
        </authorList>
    </citation>
    <scope>NUCLEOTIDE SEQUENCE [LARGE SCALE GENOMIC DNA]</scope>
    <source>
        <strain evidence="2 3">LPB0005</strain>
    </source>
</reference>
<feature type="signal peptide" evidence="1">
    <location>
        <begin position="1"/>
        <end position="17"/>
    </location>
</feature>
<comment type="caution">
    <text evidence="2">The sequence shown here is derived from an EMBL/GenBank/DDBJ whole genome shotgun (WGS) entry which is preliminary data.</text>
</comment>
<accession>A0A167IJI1</accession>
<dbReference type="EMBL" id="LRXL01000026">
    <property type="protein sequence ID" value="OAB79718.1"/>
    <property type="molecule type" value="Genomic_DNA"/>
</dbReference>
<keyword evidence="1" id="KW-0732">Signal</keyword>
<protein>
    <recommendedName>
        <fullName evidence="4">Glutamine cyclotransferase</fullName>
    </recommendedName>
</protein>
<feature type="chain" id="PRO_5007888230" description="Glutamine cyclotransferase" evidence="1">
    <location>
        <begin position="18"/>
        <end position="258"/>
    </location>
</feature>
<organism evidence="2 3">
    <name type="scientific">Cochleicola gelatinilyticus</name>
    <dbReference type="NCBI Taxonomy" id="1763537"/>
    <lineage>
        <taxon>Bacteria</taxon>
        <taxon>Pseudomonadati</taxon>
        <taxon>Bacteroidota</taxon>
        <taxon>Flavobacteriia</taxon>
        <taxon>Flavobacteriales</taxon>
        <taxon>Flavobacteriaceae</taxon>
        <taxon>Cochleicola</taxon>
    </lineage>
</organism>
<proteinExistence type="predicted"/>
<evidence type="ECO:0000313" key="2">
    <source>
        <dbReference type="EMBL" id="OAB79718.1"/>
    </source>
</evidence>
<name>A0A167IJI1_9FLAO</name>